<dbReference type="EMBL" id="HE576756">
    <property type="protein sequence ID" value="CCC70268.1"/>
    <property type="molecule type" value="Genomic_DNA"/>
</dbReference>
<dbReference type="RefSeq" id="XP_003676628.1">
    <property type="nucleotide sequence ID" value="XM_003676580.1"/>
</dbReference>
<proteinExistence type="predicted"/>
<accession>G0VFK2</accession>
<dbReference type="Proteomes" id="UP000001640">
    <property type="component" value="Chromosome 5"/>
</dbReference>
<dbReference type="PANTHER" id="PTHR12403">
    <property type="entry name" value="TRAFFICKING PROTEIN PARTICLE COMPLEX SUBUNIT 2"/>
    <property type="match status" value="1"/>
</dbReference>
<dbReference type="AlphaFoldDB" id="G0VFK2"/>
<dbReference type="InParanoid" id="G0VFK2"/>
<name>G0VFK2_NAUCA</name>
<dbReference type="FunCoup" id="G0VFK2">
    <property type="interactions" value="364"/>
</dbReference>
<dbReference type="OMA" id="NMENCYL"/>
<dbReference type="GeneID" id="96903900"/>
<dbReference type="OrthoDB" id="10252102at2759"/>
<dbReference type="GO" id="GO:1990071">
    <property type="term" value="C:TRAPPII protein complex"/>
    <property type="evidence" value="ECO:0007669"/>
    <property type="project" value="EnsemblFungi"/>
</dbReference>
<sequence>MPQYFAIIGTRDNPIYEAEFPSISGKNSIGFPRDLKELNPFILHAALDIIEDLQWQMNPNSGGVTTGGYFGTGGNSNSNSNLSVNNSNSSGVGFLRNRSNNNNNMENCYLGKVDHFYGLSITAYLTYGGMKFVMIHGTTGDLGGSAGGNISGDDVGGNASKSAVQIDDNALKLFYQEVHELYIKTLMNPFYRLNDPITTPAFDKRVRALARKHIVTSK</sequence>
<dbReference type="STRING" id="1064592.G0VFK2"/>
<keyword evidence="2" id="KW-1185">Reference proteome</keyword>
<dbReference type="GO" id="GO:1990072">
    <property type="term" value="C:TRAPPIII protein complex"/>
    <property type="evidence" value="ECO:0007669"/>
    <property type="project" value="EnsemblFungi"/>
</dbReference>
<protein>
    <recommendedName>
        <fullName evidence="3">Trafficking protein particle complex subunit</fullName>
    </recommendedName>
</protein>
<dbReference type="GO" id="GO:1990070">
    <property type="term" value="C:TRAPPI protein complex"/>
    <property type="evidence" value="ECO:0007669"/>
    <property type="project" value="EnsemblFungi"/>
</dbReference>
<dbReference type="InterPro" id="IPR006722">
    <property type="entry name" value="Sedlin"/>
</dbReference>
<dbReference type="Pfam" id="PF04628">
    <property type="entry name" value="Sedlin_N"/>
    <property type="match status" value="1"/>
</dbReference>
<organism evidence="1 2">
    <name type="scientific">Naumovozyma castellii</name>
    <name type="common">Yeast</name>
    <name type="synonym">Saccharomyces castellii</name>
    <dbReference type="NCBI Taxonomy" id="27288"/>
    <lineage>
        <taxon>Eukaryota</taxon>
        <taxon>Fungi</taxon>
        <taxon>Dikarya</taxon>
        <taxon>Ascomycota</taxon>
        <taxon>Saccharomycotina</taxon>
        <taxon>Saccharomycetes</taxon>
        <taxon>Saccharomycetales</taxon>
        <taxon>Saccharomycetaceae</taxon>
        <taxon>Naumovozyma</taxon>
    </lineage>
</organism>
<dbReference type="GO" id="GO:0006888">
    <property type="term" value="P:endoplasmic reticulum to Golgi vesicle-mediated transport"/>
    <property type="evidence" value="ECO:0007669"/>
    <property type="project" value="EnsemblFungi"/>
</dbReference>
<dbReference type="SUPFAM" id="SSF64356">
    <property type="entry name" value="SNARE-like"/>
    <property type="match status" value="1"/>
</dbReference>
<reference evidence="1 2" key="1">
    <citation type="journal article" date="2011" name="Proc. Natl. Acad. Sci. U.S.A.">
        <title>Evolutionary erosion of yeast sex chromosomes by mating-type switching accidents.</title>
        <authorList>
            <person name="Gordon J.L."/>
            <person name="Armisen D."/>
            <person name="Proux-Wera E."/>
            <person name="Oheigeartaigh S.S."/>
            <person name="Byrne K.P."/>
            <person name="Wolfe K.H."/>
        </authorList>
    </citation>
    <scope>NUCLEOTIDE SEQUENCE [LARGE SCALE GENOMIC DNA]</scope>
    <source>
        <strain evidence="2">ATCC 76901 / BCRC 22586 / CBS 4309 / NBRC 1992 / NRRL Y-12630</strain>
    </source>
</reference>
<dbReference type="CDD" id="cd14825">
    <property type="entry name" value="TRAPPC2_sedlin"/>
    <property type="match status" value="1"/>
</dbReference>
<dbReference type="eggNOG" id="KOG3487">
    <property type="taxonomic scope" value="Eukaryota"/>
</dbReference>
<dbReference type="GO" id="GO:0065003">
    <property type="term" value="P:protein-containing complex assembly"/>
    <property type="evidence" value="ECO:0007669"/>
    <property type="project" value="EnsemblFungi"/>
</dbReference>
<dbReference type="Gene3D" id="3.30.450.70">
    <property type="match status" value="1"/>
</dbReference>
<gene>
    <name evidence="1" type="primary">NCAS0E01980</name>
    <name evidence="1" type="ordered locus">NCAS_0E01980</name>
</gene>
<dbReference type="HOGENOM" id="CLU_085828_0_0_1"/>
<evidence type="ECO:0008006" key="3">
    <source>
        <dbReference type="Google" id="ProtNLM"/>
    </source>
</evidence>
<dbReference type="InterPro" id="IPR011012">
    <property type="entry name" value="Longin-like_dom_sf"/>
</dbReference>
<evidence type="ECO:0000313" key="2">
    <source>
        <dbReference type="Proteomes" id="UP000001640"/>
    </source>
</evidence>
<reference key="2">
    <citation type="submission" date="2011-08" db="EMBL/GenBank/DDBJ databases">
        <title>Genome sequence of Naumovozyma castellii.</title>
        <authorList>
            <person name="Gordon J.L."/>
            <person name="Armisen D."/>
            <person name="Proux-Wera E."/>
            <person name="OhEigeartaigh S.S."/>
            <person name="Byrne K.P."/>
            <person name="Wolfe K.H."/>
        </authorList>
    </citation>
    <scope>NUCLEOTIDE SEQUENCE</scope>
    <source>
        <strain>Type strain:CBS 4309</strain>
    </source>
</reference>
<dbReference type="KEGG" id="ncs:NCAS_0E01980"/>
<evidence type="ECO:0000313" key="1">
    <source>
        <dbReference type="EMBL" id="CCC70268.1"/>
    </source>
</evidence>